<accession>A0A0R2MWB0</accession>
<dbReference type="PANTHER" id="PTHR43744:SF12">
    <property type="entry name" value="ABC TRANSPORTER PERMEASE PROTEIN MG189-RELATED"/>
    <property type="match status" value="1"/>
</dbReference>
<dbReference type="EMBL" id="JQCE01000077">
    <property type="protein sequence ID" value="KRO15034.1"/>
    <property type="molecule type" value="Genomic_DNA"/>
</dbReference>
<dbReference type="RefSeq" id="WP_056993406.1">
    <property type="nucleotide sequence ID" value="NZ_JQCE01000077.1"/>
</dbReference>
<dbReference type="SUPFAM" id="SSF161098">
    <property type="entry name" value="MetI-like"/>
    <property type="match status" value="1"/>
</dbReference>
<dbReference type="PATRIC" id="fig|1293598.4.peg.322"/>
<feature type="transmembrane region" description="Helical" evidence="7">
    <location>
        <begin position="12"/>
        <end position="35"/>
    </location>
</feature>
<evidence type="ECO:0000256" key="2">
    <source>
        <dbReference type="ARBA" id="ARBA00022448"/>
    </source>
</evidence>
<name>A0A0R2MWB0_9LACO</name>
<proteinExistence type="inferred from homology"/>
<feature type="transmembrane region" description="Helical" evidence="7">
    <location>
        <begin position="190"/>
        <end position="212"/>
    </location>
</feature>
<sequence length="285" mass="31994">MPNHNYKKMANTIISTILITLLALLFLFPLVWMLVSSMKPEAAIYKDIGGIKAFLPSFDIGSWGTAYRELLSRFNVFIYLLNSIFYGLSVTIGSIIVNSLAGYGFSKFRFRGRKMLFGLLLALLVIPGETIIIQKFQVVRSMGILNTPLAVIFPSLAAPFYIYMFKNFFDAISDDIIESAQLEGASMFTIYWRIMLPMAKPAIATVGTLSFISSWNDYIWPLMVLTDSNRFPLQVAITNINNTQPVYMNQVMAILTISTIPLIIVYVFFQKYLVQGMGASGTGEK</sequence>
<evidence type="ECO:0000259" key="8">
    <source>
        <dbReference type="PROSITE" id="PS50928"/>
    </source>
</evidence>
<gene>
    <name evidence="9" type="ORF">IV56_GL000301</name>
</gene>
<feature type="transmembrane region" description="Helical" evidence="7">
    <location>
        <begin position="115"/>
        <end position="136"/>
    </location>
</feature>
<feature type="transmembrane region" description="Helical" evidence="7">
    <location>
        <begin position="148"/>
        <end position="169"/>
    </location>
</feature>
<evidence type="ECO:0000256" key="4">
    <source>
        <dbReference type="ARBA" id="ARBA00022692"/>
    </source>
</evidence>
<keyword evidence="2 7" id="KW-0813">Transport</keyword>
<dbReference type="Proteomes" id="UP000050969">
    <property type="component" value="Unassembled WGS sequence"/>
</dbReference>
<dbReference type="GO" id="GO:0055085">
    <property type="term" value="P:transmembrane transport"/>
    <property type="evidence" value="ECO:0007669"/>
    <property type="project" value="InterPro"/>
</dbReference>
<evidence type="ECO:0000313" key="10">
    <source>
        <dbReference type="Proteomes" id="UP000050969"/>
    </source>
</evidence>
<comment type="subcellular location">
    <subcellularLocation>
        <location evidence="1 7">Cell membrane</location>
        <topology evidence="1 7">Multi-pass membrane protein</topology>
    </subcellularLocation>
</comment>
<dbReference type="AlphaFoldDB" id="A0A0R2MWB0"/>
<dbReference type="PANTHER" id="PTHR43744">
    <property type="entry name" value="ABC TRANSPORTER PERMEASE PROTEIN MG189-RELATED-RELATED"/>
    <property type="match status" value="1"/>
</dbReference>
<organism evidence="9 10">
    <name type="scientific">Lacticaseibacillus saniviri JCM 17471 = DSM 24301</name>
    <dbReference type="NCBI Taxonomy" id="1293598"/>
    <lineage>
        <taxon>Bacteria</taxon>
        <taxon>Bacillati</taxon>
        <taxon>Bacillota</taxon>
        <taxon>Bacilli</taxon>
        <taxon>Lactobacillales</taxon>
        <taxon>Lactobacillaceae</taxon>
        <taxon>Lacticaseibacillus</taxon>
    </lineage>
</organism>
<keyword evidence="10" id="KW-1185">Reference proteome</keyword>
<evidence type="ECO:0000313" key="9">
    <source>
        <dbReference type="EMBL" id="KRO15034.1"/>
    </source>
</evidence>
<dbReference type="PROSITE" id="PS50928">
    <property type="entry name" value="ABC_TM1"/>
    <property type="match status" value="1"/>
</dbReference>
<evidence type="ECO:0000256" key="3">
    <source>
        <dbReference type="ARBA" id="ARBA00022475"/>
    </source>
</evidence>
<dbReference type="InterPro" id="IPR000515">
    <property type="entry name" value="MetI-like"/>
</dbReference>
<feature type="transmembrane region" description="Helical" evidence="7">
    <location>
        <begin position="251"/>
        <end position="269"/>
    </location>
</feature>
<comment type="similarity">
    <text evidence="7">Belongs to the binding-protein-dependent transport system permease family.</text>
</comment>
<evidence type="ECO:0000256" key="1">
    <source>
        <dbReference type="ARBA" id="ARBA00004651"/>
    </source>
</evidence>
<evidence type="ECO:0000256" key="5">
    <source>
        <dbReference type="ARBA" id="ARBA00022989"/>
    </source>
</evidence>
<evidence type="ECO:0000256" key="6">
    <source>
        <dbReference type="ARBA" id="ARBA00023136"/>
    </source>
</evidence>
<keyword evidence="6 7" id="KW-0472">Membrane</keyword>
<dbReference type="GO" id="GO:0005886">
    <property type="term" value="C:plasma membrane"/>
    <property type="evidence" value="ECO:0007669"/>
    <property type="project" value="UniProtKB-SubCell"/>
</dbReference>
<feature type="transmembrane region" description="Helical" evidence="7">
    <location>
        <begin position="76"/>
        <end position="103"/>
    </location>
</feature>
<dbReference type="InterPro" id="IPR035906">
    <property type="entry name" value="MetI-like_sf"/>
</dbReference>
<keyword evidence="5 7" id="KW-1133">Transmembrane helix</keyword>
<dbReference type="Gene3D" id="1.10.3720.10">
    <property type="entry name" value="MetI-like"/>
    <property type="match status" value="1"/>
</dbReference>
<dbReference type="STRING" id="1293598.IV56_GL000301"/>
<keyword evidence="3" id="KW-1003">Cell membrane</keyword>
<reference evidence="9 10" key="1">
    <citation type="journal article" date="2015" name="Genome Announc.">
        <title>Expanding the biotechnology potential of lactobacilli through comparative genomics of 213 strains and associated genera.</title>
        <authorList>
            <person name="Sun Z."/>
            <person name="Harris H.M."/>
            <person name="McCann A."/>
            <person name="Guo C."/>
            <person name="Argimon S."/>
            <person name="Zhang W."/>
            <person name="Yang X."/>
            <person name="Jeffery I.B."/>
            <person name="Cooney J.C."/>
            <person name="Kagawa T.F."/>
            <person name="Liu W."/>
            <person name="Song Y."/>
            <person name="Salvetti E."/>
            <person name="Wrobel A."/>
            <person name="Rasinkangas P."/>
            <person name="Parkhill J."/>
            <person name="Rea M.C."/>
            <person name="O'Sullivan O."/>
            <person name="Ritari J."/>
            <person name="Douillard F.P."/>
            <person name="Paul Ross R."/>
            <person name="Yang R."/>
            <person name="Briner A.E."/>
            <person name="Felis G.E."/>
            <person name="de Vos W.M."/>
            <person name="Barrangou R."/>
            <person name="Klaenhammer T.R."/>
            <person name="Caufield P.W."/>
            <person name="Cui Y."/>
            <person name="Zhang H."/>
            <person name="O'Toole P.W."/>
        </authorList>
    </citation>
    <scope>NUCLEOTIDE SEQUENCE [LARGE SCALE GENOMIC DNA]</scope>
    <source>
        <strain evidence="9 10">DSM 24301</strain>
    </source>
</reference>
<dbReference type="CDD" id="cd06261">
    <property type="entry name" value="TM_PBP2"/>
    <property type="match status" value="1"/>
</dbReference>
<protein>
    <submittedName>
        <fullName evidence="9">Multiple sugar abc membrane-spanning permease protein</fullName>
    </submittedName>
</protein>
<keyword evidence="4 7" id="KW-0812">Transmembrane</keyword>
<evidence type="ECO:0000256" key="7">
    <source>
        <dbReference type="RuleBase" id="RU363032"/>
    </source>
</evidence>
<feature type="domain" description="ABC transmembrane type-1" evidence="8">
    <location>
        <begin position="80"/>
        <end position="269"/>
    </location>
</feature>
<dbReference type="Pfam" id="PF00528">
    <property type="entry name" value="BPD_transp_1"/>
    <property type="match status" value="1"/>
</dbReference>
<comment type="caution">
    <text evidence="9">The sequence shown here is derived from an EMBL/GenBank/DDBJ whole genome shotgun (WGS) entry which is preliminary data.</text>
</comment>